<keyword evidence="3" id="KW-1185">Reference proteome</keyword>
<comment type="caution">
    <text evidence="2">The sequence shown here is derived from an EMBL/GenBank/DDBJ whole genome shotgun (WGS) entry which is preliminary data.</text>
</comment>
<dbReference type="OrthoDB" id="2157866at2759"/>
<protein>
    <recommendedName>
        <fullName evidence="4">PH domain-containing protein</fullName>
    </recommendedName>
</protein>
<reference evidence="2 3" key="1">
    <citation type="submission" date="2020-03" db="EMBL/GenBank/DDBJ databases">
        <title>Dissostichus mawsoni Genome sequencing and assembly.</title>
        <authorList>
            <person name="Park H."/>
        </authorList>
    </citation>
    <scope>NUCLEOTIDE SEQUENCE [LARGE SCALE GENOMIC DNA]</scope>
    <source>
        <strain evidence="2">DM0001</strain>
        <tissue evidence="2">Muscle</tissue>
    </source>
</reference>
<evidence type="ECO:0000313" key="2">
    <source>
        <dbReference type="EMBL" id="KAF3840633.1"/>
    </source>
</evidence>
<evidence type="ECO:0000256" key="1">
    <source>
        <dbReference type="SAM" id="MobiDB-lite"/>
    </source>
</evidence>
<gene>
    <name evidence="2" type="ORF">F7725_006495</name>
</gene>
<evidence type="ECO:0000313" key="3">
    <source>
        <dbReference type="Proteomes" id="UP000518266"/>
    </source>
</evidence>
<accession>A0A7J5XV10</accession>
<dbReference type="AlphaFoldDB" id="A0A7J5XV10"/>
<organism evidence="2 3">
    <name type="scientific">Dissostichus mawsoni</name>
    <name type="common">Antarctic cod</name>
    <dbReference type="NCBI Taxonomy" id="36200"/>
    <lineage>
        <taxon>Eukaryota</taxon>
        <taxon>Metazoa</taxon>
        <taxon>Chordata</taxon>
        <taxon>Craniata</taxon>
        <taxon>Vertebrata</taxon>
        <taxon>Euteleostomi</taxon>
        <taxon>Actinopterygii</taxon>
        <taxon>Neopterygii</taxon>
        <taxon>Teleostei</taxon>
        <taxon>Neoteleostei</taxon>
        <taxon>Acanthomorphata</taxon>
        <taxon>Eupercaria</taxon>
        <taxon>Perciformes</taxon>
        <taxon>Notothenioidei</taxon>
        <taxon>Nototheniidae</taxon>
        <taxon>Dissostichus</taxon>
    </lineage>
</organism>
<dbReference type="EMBL" id="JAAKFY010000020">
    <property type="protein sequence ID" value="KAF3840633.1"/>
    <property type="molecule type" value="Genomic_DNA"/>
</dbReference>
<feature type="region of interest" description="Disordered" evidence="1">
    <location>
        <begin position="137"/>
        <end position="157"/>
    </location>
</feature>
<dbReference type="SUPFAM" id="SSF50729">
    <property type="entry name" value="PH domain-like"/>
    <property type="match status" value="1"/>
</dbReference>
<proteinExistence type="predicted"/>
<sequence length="319" mass="35651">MKRWKLNWCDLWIDGNLCFYKNESRRDLEHRVSLKTCLSPPESNPRENLIVVQLSNGSTVFQYDPYEDSYEVIPSTATTRSTSHLEQDQFPDQIVRPLPQQGGRVPVRTPQTVPQREVLPVVIVEEQVVVGVVRRSVDGGGEGEGDPVVPVVDGDGPDVDEDVEAEVEDLVKREHKRVDVVREALHEAVHRVESVAGERRRDLPDVVEDGGPQVCEHQQAEDLPQSALLRPGGREHIGGEDVMIRNIQHKIHGEICNERKRAHTTHVDQSGSLQRDSAPLLRADNPLLIISSEGNNTRSVTLGNVIKKLQKLVTTGDKS</sequence>
<name>A0A7J5XV10_DISMA</name>
<evidence type="ECO:0008006" key="4">
    <source>
        <dbReference type="Google" id="ProtNLM"/>
    </source>
</evidence>
<dbReference type="Proteomes" id="UP000518266">
    <property type="component" value="Unassembled WGS sequence"/>
</dbReference>